<dbReference type="Gene3D" id="3.60.70.12">
    <property type="entry name" value="L-amino peptidase D-ALA esterase/amidase"/>
    <property type="match status" value="1"/>
</dbReference>
<evidence type="ECO:0000313" key="3">
    <source>
        <dbReference type="EMBL" id="MYM20791.1"/>
    </source>
</evidence>
<name>A0A6N9HAN6_9MICO</name>
<accession>A0A6N9HAN6</accession>
<evidence type="ECO:0000256" key="1">
    <source>
        <dbReference type="ARBA" id="ARBA00007068"/>
    </source>
</evidence>
<proteinExistence type="inferred from homology"/>
<dbReference type="RefSeq" id="WP_160954203.1">
    <property type="nucleotide sequence ID" value="NZ_WWEQ01000077.1"/>
</dbReference>
<dbReference type="Pfam" id="PF03576">
    <property type="entry name" value="Peptidase_S58"/>
    <property type="match status" value="1"/>
</dbReference>
<dbReference type="AlphaFoldDB" id="A0A6N9HAN6"/>
<keyword evidence="4" id="KW-1185">Reference proteome</keyword>
<feature type="compositionally biased region" description="Basic and acidic residues" evidence="2">
    <location>
        <begin position="366"/>
        <end position="377"/>
    </location>
</feature>
<dbReference type="PANTHER" id="PTHR36512">
    <property type="entry name" value="D-AMINOPEPTIDASE"/>
    <property type="match status" value="1"/>
</dbReference>
<dbReference type="EMBL" id="WWEQ01000077">
    <property type="protein sequence ID" value="MYM20791.1"/>
    <property type="molecule type" value="Genomic_DNA"/>
</dbReference>
<dbReference type="SUPFAM" id="SSF56266">
    <property type="entry name" value="DmpA/ArgJ-like"/>
    <property type="match status" value="1"/>
</dbReference>
<comment type="similarity">
    <text evidence="1">Belongs to the peptidase S58 family.</text>
</comment>
<organism evidence="3 4">
    <name type="scientific">Brevibacterium rongguiense</name>
    <dbReference type="NCBI Taxonomy" id="2695267"/>
    <lineage>
        <taxon>Bacteria</taxon>
        <taxon>Bacillati</taxon>
        <taxon>Actinomycetota</taxon>
        <taxon>Actinomycetes</taxon>
        <taxon>Micrococcales</taxon>
        <taxon>Brevibacteriaceae</taxon>
        <taxon>Brevibacterium</taxon>
    </lineage>
</organism>
<dbReference type="CDD" id="cd02252">
    <property type="entry name" value="nylC_like"/>
    <property type="match status" value="1"/>
</dbReference>
<dbReference type="InterPro" id="IPR016117">
    <property type="entry name" value="ArgJ-like_dom_sf"/>
</dbReference>
<reference evidence="3 4" key="1">
    <citation type="submission" date="2020-01" db="EMBL/GenBank/DDBJ databases">
        <authorList>
            <person name="Deng T."/>
        </authorList>
    </citation>
    <scope>NUCLEOTIDE SEQUENCE [LARGE SCALE GENOMIC DNA]</scope>
    <source>
        <strain evidence="3 4">5221</strain>
    </source>
</reference>
<sequence length="405" mass="38640">MPLPPQGRLARGAGLGAVPGVRLGLWGSVEALTGVAVVLPPPGTAAGVDVRGGGPASRETAILAPGTLEYGADAVVLTGGSAFGLAAAGGVQAGLAEQGIGCPSGAGLRVPIVPAAAIFDLGRADGAPHPPGEAEGRAALDDALEPAGGRQPVRGSAGPGLGAWTGRGVSRGGLGQAAVTTPAGHTVAALVVANPMGTVLGADGGLHAASALAGYGVELPRVDPRAVRELLTGAGAAPGAPAATAGGAAPPGAGRSSAPPATAGPLNTTIACLVTDAALTDAQATRLAASAHAGIARAVWPSHTLFDGDTVFALALGSQPLPAGPAAGEALALLNIAAADALSAAIVDAVLCADDGPEPGGSAGAGHREDRARREAEGADSPAAPRPPALASVFPELARAWRAVD</sequence>
<dbReference type="Proteomes" id="UP000469215">
    <property type="component" value="Unassembled WGS sequence"/>
</dbReference>
<feature type="region of interest" description="Disordered" evidence="2">
    <location>
        <begin position="145"/>
        <end position="164"/>
    </location>
</feature>
<protein>
    <submittedName>
        <fullName evidence="3">Peptidase S58 family protein</fullName>
    </submittedName>
</protein>
<comment type="caution">
    <text evidence="3">The sequence shown here is derived from an EMBL/GenBank/DDBJ whole genome shotgun (WGS) entry which is preliminary data.</text>
</comment>
<dbReference type="PANTHER" id="PTHR36512:SF3">
    <property type="entry name" value="BLR5678 PROTEIN"/>
    <property type="match status" value="1"/>
</dbReference>
<dbReference type="GO" id="GO:0004177">
    <property type="term" value="F:aminopeptidase activity"/>
    <property type="evidence" value="ECO:0007669"/>
    <property type="project" value="TreeGrafter"/>
</dbReference>
<feature type="region of interest" description="Disordered" evidence="2">
    <location>
        <begin position="237"/>
        <end position="261"/>
    </location>
</feature>
<dbReference type="InterPro" id="IPR005321">
    <property type="entry name" value="Peptidase_S58_DmpA"/>
</dbReference>
<evidence type="ECO:0000313" key="4">
    <source>
        <dbReference type="Proteomes" id="UP000469215"/>
    </source>
</evidence>
<feature type="region of interest" description="Disordered" evidence="2">
    <location>
        <begin position="357"/>
        <end position="390"/>
    </location>
</feature>
<gene>
    <name evidence="3" type="ORF">GSY69_12675</name>
</gene>
<evidence type="ECO:0000256" key="2">
    <source>
        <dbReference type="SAM" id="MobiDB-lite"/>
    </source>
</evidence>